<name>A0A936Z0E1_9BURK</name>
<evidence type="ECO:0000313" key="2">
    <source>
        <dbReference type="Proteomes" id="UP000599109"/>
    </source>
</evidence>
<dbReference type="RefSeq" id="WP_201674109.1">
    <property type="nucleotide sequence ID" value="NZ_JAEQNE010000002.1"/>
</dbReference>
<comment type="caution">
    <text evidence="1">The sequence shown here is derived from an EMBL/GenBank/DDBJ whole genome shotgun (WGS) entry which is preliminary data.</text>
</comment>
<sequence>MHRQFDYRGHRVQTTVLPDQGRWAYRIDEDEMHTSKDVRLPAKEEVLFAEAEKAARAHIDGAERRRVFRAERDAGK</sequence>
<protein>
    <submittedName>
        <fullName evidence="1">Uncharacterized protein</fullName>
    </submittedName>
</protein>
<accession>A0A936Z0E1</accession>
<organism evidence="1 2">
    <name type="scientific">Ramlibacter monticola</name>
    <dbReference type="NCBI Taxonomy" id="1926872"/>
    <lineage>
        <taxon>Bacteria</taxon>
        <taxon>Pseudomonadati</taxon>
        <taxon>Pseudomonadota</taxon>
        <taxon>Betaproteobacteria</taxon>
        <taxon>Burkholderiales</taxon>
        <taxon>Comamonadaceae</taxon>
        <taxon>Ramlibacter</taxon>
    </lineage>
</organism>
<keyword evidence="2" id="KW-1185">Reference proteome</keyword>
<proteinExistence type="predicted"/>
<gene>
    <name evidence="1" type="ORF">JJ685_10050</name>
</gene>
<reference evidence="1 2" key="1">
    <citation type="journal article" date="2017" name="Int. J. Syst. Evol. Microbiol.">
        <title>Ramlibacter monticola sp. nov., isolated from forest soil.</title>
        <authorList>
            <person name="Chaudhary D.K."/>
            <person name="Kim J."/>
        </authorList>
    </citation>
    <scope>NUCLEOTIDE SEQUENCE [LARGE SCALE GENOMIC DNA]</scope>
    <source>
        <strain evidence="1 2">KACC 19175</strain>
    </source>
</reference>
<evidence type="ECO:0000313" key="1">
    <source>
        <dbReference type="EMBL" id="MBL0391481.1"/>
    </source>
</evidence>
<dbReference type="EMBL" id="JAEQNE010000002">
    <property type="protein sequence ID" value="MBL0391481.1"/>
    <property type="molecule type" value="Genomic_DNA"/>
</dbReference>
<dbReference type="Proteomes" id="UP000599109">
    <property type="component" value="Unassembled WGS sequence"/>
</dbReference>
<dbReference type="AlphaFoldDB" id="A0A936Z0E1"/>